<keyword evidence="2" id="KW-0812">Transmembrane</keyword>
<keyword evidence="2" id="KW-1133">Transmembrane helix</keyword>
<dbReference type="EMBL" id="JAAGWB010000024">
    <property type="protein sequence ID" value="NEN51339.1"/>
    <property type="molecule type" value="Genomic_DNA"/>
</dbReference>
<protein>
    <submittedName>
        <fullName evidence="4">Uncharacterized protein</fullName>
    </submittedName>
</protein>
<dbReference type="RefSeq" id="WP_163611026.1">
    <property type="nucleotide sequence ID" value="NZ_JAAGWB010000024.1"/>
</dbReference>
<evidence type="ECO:0000313" key="4">
    <source>
        <dbReference type="EMBL" id="NEN51339.1"/>
    </source>
</evidence>
<evidence type="ECO:0000313" key="3">
    <source>
        <dbReference type="EMBL" id="NEK94451.1"/>
    </source>
</evidence>
<proteinExistence type="predicted"/>
<dbReference type="Proteomes" id="UP000468828">
    <property type="component" value="Unassembled WGS sequence"/>
</dbReference>
<keyword evidence="5" id="KW-1185">Reference proteome</keyword>
<reference evidence="4 6" key="2">
    <citation type="submission" date="2020-02" db="EMBL/GenBank/DDBJ databases">
        <title>The WGS of Modestobacter muralis DSM 100205.</title>
        <authorList>
            <person name="Jiang Z."/>
        </authorList>
    </citation>
    <scope>NUCLEOTIDE SEQUENCE [LARGE SCALE GENOMIC DNA]</scope>
    <source>
        <strain evidence="4 6">DSM 100205</strain>
    </source>
</reference>
<dbReference type="AlphaFoldDB" id="A0A6P0H8A2"/>
<organism evidence="4 6">
    <name type="scientific">Modestobacter muralis</name>
    <dbReference type="NCBI Taxonomy" id="1608614"/>
    <lineage>
        <taxon>Bacteria</taxon>
        <taxon>Bacillati</taxon>
        <taxon>Actinomycetota</taxon>
        <taxon>Actinomycetes</taxon>
        <taxon>Geodermatophilales</taxon>
        <taxon>Geodermatophilaceae</taxon>
        <taxon>Modestobacter</taxon>
    </lineage>
</organism>
<dbReference type="EMBL" id="JAAGWH010000022">
    <property type="protein sequence ID" value="NEK94451.1"/>
    <property type="molecule type" value="Genomic_DNA"/>
</dbReference>
<sequence>MSTPPPDDHSVPDDLTEYEREDFPRGIPDSARTLTDGGAASARSALTLRLVLAAFGLVLCTVLGVLASGSDVSPAFAVVLFVLAAIALVDLVVVARRKLRGEPG</sequence>
<evidence type="ECO:0000313" key="5">
    <source>
        <dbReference type="Proteomes" id="UP000468828"/>
    </source>
</evidence>
<feature type="region of interest" description="Disordered" evidence="1">
    <location>
        <begin position="1"/>
        <end position="36"/>
    </location>
</feature>
<feature type="compositionally biased region" description="Basic and acidic residues" evidence="1">
    <location>
        <begin position="1"/>
        <end position="24"/>
    </location>
</feature>
<evidence type="ECO:0000313" key="6">
    <source>
        <dbReference type="Proteomes" id="UP000471152"/>
    </source>
</evidence>
<comment type="caution">
    <text evidence="4">The sequence shown here is derived from an EMBL/GenBank/DDBJ whole genome shotgun (WGS) entry which is preliminary data.</text>
</comment>
<dbReference type="Pfam" id="PF19870">
    <property type="entry name" value="DUF6343"/>
    <property type="match status" value="1"/>
</dbReference>
<dbReference type="Proteomes" id="UP000471152">
    <property type="component" value="Unassembled WGS sequence"/>
</dbReference>
<accession>A0A6P0H8A2</accession>
<dbReference type="InterPro" id="IPR045924">
    <property type="entry name" value="DUF6343"/>
</dbReference>
<name>A0A6P0H8A2_9ACTN</name>
<evidence type="ECO:0000256" key="2">
    <source>
        <dbReference type="SAM" id="Phobius"/>
    </source>
</evidence>
<feature type="transmembrane region" description="Helical" evidence="2">
    <location>
        <begin position="75"/>
        <end position="95"/>
    </location>
</feature>
<feature type="transmembrane region" description="Helical" evidence="2">
    <location>
        <begin position="50"/>
        <end position="69"/>
    </location>
</feature>
<evidence type="ECO:0000256" key="1">
    <source>
        <dbReference type="SAM" id="MobiDB-lite"/>
    </source>
</evidence>
<keyword evidence="2" id="KW-0472">Membrane</keyword>
<reference evidence="3 5" key="1">
    <citation type="submission" date="2020-01" db="EMBL/GenBank/DDBJ databases">
        <title>the WGS Modestobacter muralis CPCC 204518.</title>
        <authorList>
            <person name="Jiang Z."/>
        </authorList>
    </citation>
    <scope>NUCLEOTIDE SEQUENCE [LARGE SCALE GENOMIC DNA]</scope>
    <source>
        <strain evidence="3 5">DSM 100205</strain>
    </source>
</reference>
<gene>
    <name evidence="4" type="ORF">G3R41_10395</name>
    <name evidence="3" type="ORF">GCU67_09740</name>
</gene>